<evidence type="ECO:0000313" key="2">
    <source>
        <dbReference type="EMBL" id="AVP71795.1"/>
    </source>
</evidence>
<proteinExistence type="predicted"/>
<dbReference type="EMBL" id="KY617082">
    <property type="protein sequence ID" value="AVP71795.1"/>
    <property type="molecule type" value="Genomic_DNA"/>
</dbReference>
<feature type="region of interest" description="Disordered" evidence="1">
    <location>
        <begin position="162"/>
        <end position="217"/>
    </location>
</feature>
<evidence type="ECO:0000256" key="1">
    <source>
        <dbReference type="SAM" id="MobiDB-lite"/>
    </source>
</evidence>
<accession>A0A2P1NR28</accession>
<gene>
    <name evidence="2" type="primary">MAT1-1-2</name>
</gene>
<reference evidence="2" key="1">
    <citation type="submission" date="2017-02" db="EMBL/GenBank/DDBJ databases">
        <title>Fungal Comparative Genomics of Juglanconis species and Ophiognomonia clavigignenti-juglandacearum.</title>
        <authorList>
            <person name="Demers J.E."/>
            <person name="Castlebury L.A."/>
        </authorList>
    </citation>
    <scope>NUCLEOTIDE SEQUENCE</scope>
    <source>
        <strain evidence="2">ATCC 36624</strain>
    </source>
</reference>
<dbReference type="AlphaFoldDB" id="A0A2P1NR28"/>
<protein>
    <submittedName>
        <fullName evidence="2">MAT1-1-2</fullName>
    </submittedName>
</protein>
<name>A0A2P1NR28_9PEZI</name>
<sequence>MDIPETGSQLRTRLQNNQFLVKQLSDTDDRLVKRVIELLDNASQQDVTQHAEGICEIVENLSGKTGFRPRLQCLTAALFKAADSLDESLTSVLMYLNHMSATGSAFPEPVRQLVEVRMPRHYGARERTIPQSAVRVQKDLGSDLTQKARSLYADAICYPSDPGKRLGGGPSGAHSDPTREVLDGEPQPVGKDSDPRWDPFVRMPGTQHGSSSSFPGPFFAPQKTRTNFDHFLLSQTHSNLVGNTNRKIAHVRANFRRTDRVKPSEDVAVVRANTQSDAMTQSVDFDVFVHEHGNIASAIAPYVENHQVKRGSVATGLL</sequence>
<organism evidence="2">
    <name type="scientific">Ophiognomonia clavigignenti-juglandacearum</name>
    <dbReference type="NCBI Taxonomy" id="218668"/>
    <lineage>
        <taxon>Eukaryota</taxon>
        <taxon>Fungi</taxon>
        <taxon>Dikarya</taxon>
        <taxon>Ascomycota</taxon>
        <taxon>Pezizomycotina</taxon>
        <taxon>Sordariomycetes</taxon>
        <taxon>Sordariomycetidae</taxon>
        <taxon>Diaporthales</taxon>
        <taxon>Gnomoniaceae</taxon>
        <taxon>Ophiognomonia</taxon>
    </lineage>
</organism>